<accession>A0A371FKV5</accession>
<organism evidence="2 3">
    <name type="scientific">Mucuna pruriens</name>
    <name type="common">Velvet bean</name>
    <name type="synonym">Dolichos pruriens</name>
    <dbReference type="NCBI Taxonomy" id="157652"/>
    <lineage>
        <taxon>Eukaryota</taxon>
        <taxon>Viridiplantae</taxon>
        <taxon>Streptophyta</taxon>
        <taxon>Embryophyta</taxon>
        <taxon>Tracheophyta</taxon>
        <taxon>Spermatophyta</taxon>
        <taxon>Magnoliopsida</taxon>
        <taxon>eudicotyledons</taxon>
        <taxon>Gunneridae</taxon>
        <taxon>Pentapetalae</taxon>
        <taxon>rosids</taxon>
        <taxon>fabids</taxon>
        <taxon>Fabales</taxon>
        <taxon>Fabaceae</taxon>
        <taxon>Papilionoideae</taxon>
        <taxon>50 kb inversion clade</taxon>
        <taxon>NPAAA clade</taxon>
        <taxon>indigoferoid/millettioid clade</taxon>
        <taxon>Phaseoleae</taxon>
        <taxon>Mucuna</taxon>
    </lineage>
</organism>
<dbReference type="OrthoDB" id="8066685at2759"/>
<feature type="compositionally biased region" description="Basic and acidic residues" evidence="1">
    <location>
        <begin position="131"/>
        <end position="146"/>
    </location>
</feature>
<gene>
    <name evidence="2" type="ORF">CR513_40713</name>
</gene>
<evidence type="ECO:0000313" key="3">
    <source>
        <dbReference type="Proteomes" id="UP000257109"/>
    </source>
</evidence>
<reference evidence="2" key="1">
    <citation type="submission" date="2018-05" db="EMBL/GenBank/DDBJ databases">
        <title>Draft genome of Mucuna pruriens seed.</title>
        <authorList>
            <person name="Nnadi N.E."/>
            <person name="Vos R."/>
            <person name="Hasami M.H."/>
            <person name="Devisetty U.K."/>
            <person name="Aguiy J.C."/>
        </authorList>
    </citation>
    <scope>NUCLEOTIDE SEQUENCE [LARGE SCALE GENOMIC DNA]</scope>
    <source>
        <strain evidence="2">JCA_2017</strain>
    </source>
</reference>
<dbReference type="EMBL" id="QJKJ01008693">
    <property type="protein sequence ID" value="RDX78936.1"/>
    <property type="molecule type" value="Genomic_DNA"/>
</dbReference>
<protein>
    <submittedName>
        <fullName evidence="2">Uncharacterized protein</fullName>
    </submittedName>
</protein>
<feature type="region of interest" description="Disordered" evidence="1">
    <location>
        <begin position="122"/>
        <end position="153"/>
    </location>
</feature>
<evidence type="ECO:0000256" key="1">
    <source>
        <dbReference type="SAM" id="MobiDB-lite"/>
    </source>
</evidence>
<evidence type="ECO:0000313" key="2">
    <source>
        <dbReference type="EMBL" id="RDX78936.1"/>
    </source>
</evidence>
<dbReference type="AlphaFoldDB" id="A0A371FKV5"/>
<proteinExistence type="predicted"/>
<keyword evidence="3" id="KW-1185">Reference proteome</keyword>
<sequence length="208" mass="24338">MGQLRRVREWIFAAKKKKRRERKRERKKCIFLSLLCISSNPCLMKNGTLSINKYFKEGTSLSNHLNEFQKWHQFEDKILELLLLKSLLETWETFKVFVTNSTHNSVVSLQMAKDSVLNEEIRRKAQGSSSRSEENKGKKGKSIEKDHDDDDDDRVTIATSDDLVILQDLSRLILYPMRAFELLITVLHCMLHQGRSFLHLTPQMILEC</sequence>
<feature type="non-terminal residue" evidence="2">
    <location>
        <position position="1"/>
    </location>
</feature>
<comment type="caution">
    <text evidence="2">The sequence shown here is derived from an EMBL/GenBank/DDBJ whole genome shotgun (WGS) entry which is preliminary data.</text>
</comment>
<name>A0A371FKV5_MUCPR</name>
<dbReference type="Proteomes" id="UP000257109">
    <property type="component" value="Unassembled WGS sequence"/>
</dbReference>